<evidence type="ECO:0000256" key="6">
    <source>
        <dbReference type="ARBA" id="ARBA00023136"/>
    </source>
</evidence>
<dbReference type="GO" id="GO:0005886">
    <property type="term" value="C:plasma membrane"/>
    <property type="evidence" value="ECO:0007669"/>
    <property type="project" value="UniProtKB-SubCell"/>
</dbReference>
<dbReference type="InterPro" id="IPR004869">
    <property type="entry name" value="MMPL_dom"/>
</dbReference>
<dbReference type="InterPro" id="IPR050545">
    <property type="entry name" value="Mycobact_MmpL"/>
</dbReference>
<evidence type="ECO:0000259" key="9">
    <source>
        <dbReference type="Pfam" id="PF03176"/>
    </source>
</evidence>
<gene>
    <name evidence="10" type="ORF">H9867_08100</name>
</gene>
<comment type="subcellular location">
    <subcellularLocation>
        <location evidence="1">Cell membrane</location>
        <topology evidence="1">Multi-pass membrane protein</topology>
    </subcellularLocation>
</comment>
<proteinExistence type="inferred from homology"/>
<dbReference type="SUPFAM" id="SSF82866">
    <property type="entry name" value="Multidrug efflux transporter AcrB transmembrane domain"/>
    <property type="match status" value="1"/>
</dbReference>
<evidence type="ECO:0000256" key="1">
    <source>
        <dbReference type="ARBA" id="ARBA00004651"/>
    </source>
</evidence>
<evidence type="ECO:0000256" key="2">
    <source>
        <dbReference type="ARBA" id="ARBA00010157"/>
    </source>
</evidence>
<evidence type="ECO:0000313" key="11">
    <source>
        <dbReference type="Proteomes" id="UP000824189"/>
    </source>
</evidence>
<sequence>MGEALAGSGSGGGGSGDGSGGVGGSGSGAGAAAGAAGGDRIRPGQSVTVGEGEVPGVTAGEWVSYRVSGLDTAELRSAAEGTSALVGGQDAELVDAEDYAAEDRQVIFPLVLALVFVALVVLLRAFLAPLIMVSTVLLTNVAALGIGWWISSGVFGFNAFADTTPLYAFVFLVALGVDYTIFLITRTREEVVPLRSSEVAAEGEMLGGEGAGGESPTKSAVLVALSSTGGVITSAGVLLAAVFAALGVLPLVALAQVGVVIFVGVLLDTLIVRTLLIPSVVQLLGERFWWPANPAQSTPGADEGA</sequence>
<dbReference type="AlphaFoldDB" id="A0A9D1RZ43"/>
<feature type="transmembrane region" description="Helical" evidence="8">
    <location>
        <begin position="106"/>
        <end position="123"/>
    </location>
</feature>
<evidence type="ECO:0000256" key="5">
    <source>
        <dbReference type="ARBA" id="ARBA00022989"/>
    </source>
</evidence>
<dbReference type="Pfam" id="PF03176">
    <property type="entry name" value="MMPL"/>
    <property type="match status" value="1"/>
</dbReference>
<feature type="transmembrane region" description="Helical" evidence="8">
    <location>
        <begin position="251"/>
        <end position="272"/>
    </location>
</feature>
<keyword evidence="5 8" id="KW-1133">Transmembrane helix</keyword>
<keyword evidence="4 8" id="KW-0812">Transmembrane</keyword>
<reference evidence="10" key="1">
    <citation type="journal article" date="2021" name="PeerJ">
        <title>Extensive microbial diversity within the chicken gut microbiome revealed by metagenomics and culture.</title>
        <authorList>
            <person name="Gilroy R."/>
            <person name="Ravi A."/>
            <person name="Getino M."/>
            <person name="Pursley I."/>
            <person name="Horton D.L."/>
            <person name="Alikhan N.F."/>
            <person name="Baker D."/>
            <person name="Gharbi K."/>
            <person name="Hall N."/>
            <person name="Watson M."/>
            <person name="Adriaenssens E.M."/>
            <person name="Foster-Nyarko E."/>
            <person name="Jarju S."/>
            <person name="Secka A."/>
            <person name="Antonio M."/>
            <person name="Oren A."/>
            <person name="Chaudhuri R.R."/>
            <person name="La Ragione R."/>
            <person name="Hildebrand F."/>
            <person name="Pallen M.J."/>
        </authorList>
    </citation>
    <scope>NUCLEOTIDE SEQUENCE</scope>
    <source>
        <strain evidence="10">4376</strain>
    </source>
</reference>
<organism evidence="10 11">
    <name type="scientific">Candidatus Corynebacterium gallistercoris</name>
    <dbReference type="NCBI Taxonomy" id="2838530"/>
    <lineage>
        <taxon>Bacteria</taxon>
        <taxon>Bacillati</taxon>
        <taxon>Actinomycetota</taxon>
        <taxon>Actinomycetes</taxon>
        <taxon>Mycobacteriales</taxon>
        <taxon>Corynebacteriaceae</taxon>
        <taxon>Corynebacterium</taxon>
    </lineage>
</organism>
<feature type="domain" description="Membrane transport protein MMPL" evidence="9">
    <location>
        <begin position="73"/>
        <end position="292"/>
    </location>
</feature>
<comment type="caution">
    <text evidence="10">The sequence shown here is derived from an EMBL/GenBank/DDBJ whole genome shotgun (WGS) entry which is preliminary data.</text>
</comment>
<dbReference type="PANTHER" id="PTHR33406">
    <property type="entry name" value="MEMBRANE PROTEIN MJ1562-RELATED"/>
    <property type="match status" value="1"/>
</dbReference>
<dbReference type="EMBL" id="DXFZ01000098">
    <property type="protein sequence ID" value="HIW96422.1"/>
    <property type="molecule type" value="Genomic_DNA"/>
</dbReference>
<accession>A0A9D1RZ43</accession>
<keyword evidence="6 8" id="KW-0472">Membrane</keyword>
<dbReference type="PANTHER" id="PTHR33406:SF6">
    <property type="entry name" value="MEMBRANE PROTEIN YDGH-RELATED"/>
    <property type="match status" value="1"/>
</dbReference>
<dbReference type="Proteomes" id="UP000824189">
    <property type="component" value="Unassembled WGS sequence"/>
</dbReference>
<feature type="region of interest" description="Disordered" evidence="7">
    <location>
        <begin position="1"/>
        <end position="53"/>
    </location>
</feature>
<feature type="compositionally biased region" description="Gly residues" evidence="7">
    <location>
        <begin position="8"/>
        <end position="37"/>
    </location>
</feature>
<evidence type="ECO:0000256" key="3">
    <source>
        <dbReference type="ARBA" id="ARBA00022475"/>
    </source>
</evidence>
<reference evidence="10" key="2">
    <citation type="submission" date="2021-04" db="EMBL/GenBank/DDBJ databases">
        <authorList>
            <person name="Gilroy R."/>
        </authorList>
    </citation>
    <scope>NUCLEOTIDE SEQUENCE</scope>
    <source>
        <strain evidence="10">4376</strain>
    </source>
</reference>
<evidence type="ECO:0000256" key="7">
    <source>
        <dbReference type="SAM" id="MobiDB-lite"/>
    </source>
</evidence>
<feature type="transmembrane region" description="Helical" evidence="8">
    <location>
        <begin position="166"/>
        <end position="185"/>
    </location>
</feature>
<evidence type="ECO:0000313" key="10">
    <source>
        <dbReference type="EMBL" id="HIW96422.1"/>
    </source>
</evidence>
<comment type="similarity">
    <text evidence="2">Belongs to the resistance-nodulation-cell division (RND) (TC 2.A.6) family. MmpL subfamily.</text>
</comment>
<feature type="transmembrane region" description="Helical" evidence="8">
    <location>
        <begin position="220"/>
        <end position="245"/>
    </location>
</feature>
<keyword evidence="3" id="KW-1003">Cell membrane</keyword>
<evidence type="ECO:0000256" key="8">
    <source>
        <dbReference type="SAM" id="Phobius"/>
    </source>
</evidence>
<dbReference type="Gene3D" id="1.20.1640.10">
    <property type="entry name" value="Multidrug efflux transporter AcrB transmembrane domain"/>
    <property type="match status" value="1"/>
</dbReference>
<feature type="transmembrane region" description="Helical" evidence="8">
    <location>
        <begin position="130"/>
        <end position="151"/>
    </location>
</feature>
<name>A0A9D1RZ43_9CORY</name>
<protein>
    <submittedName>
        <fullName evidence="10">MMPL family transporter</fullName>
    </submittedName>
</protein>
<evidence type="ECO:0000256" key="4">
    <source>
        <dbReference type="ARBA" id="ARBA00022692"/>
    </source>
</evidence>